<accession>A0A927GVK9</accession>
<dbReference type="PROSITE" id="PS51384">
    <property type="entry name" value="FAD_FR"/>
    <property type="match status" value="1"/>
</dbReference>
<dbReference type="InterPro" id="IPR001041">
    <property type="entry name" value="2Fe-2S_ferredoxin-type"/>
</dbReference>
<dbReference type="SUPFAM" id="SSF52343">
    <property type="entry name" value="Ferredoxin reductase-like, C-terminal NADP-linked domain"/>
    <property type="match status" value="1"/>
</dbReference>
<dbReference type="InterPro" id="IPR017938">
    <property type="entry name" value="Riboflavin_synthase-like_b-brl"/>
</dbReference>
<dbReference type="RefSeq" id="WP_190762799.1">
    <property type="nucleotide sequence ID" value="NZ_JACXLD010000002.1"/>
</dbReference>
<sequence>MTDIQLTYKQQSIRPQPDETVLDCLLREGISVPHGCRAGACQSCAMILDSGGVDDDCQRGLSSAQREQGLFLSCLCHPTESLTFHPPSVEELWRRCRVIDRHWLTTDILRLRLNYSGSWRAGQYVTLSLDGQQSRCFSAANHSGSEAFLELHIRHYRNGVISAALAKTENTKPDILVSRPVGEGYIDPRSERHILCIAQGTGLAPARGFMQQLAMEHSTQAFTLVGLLQAKDESYWQYINAEVADSAWKTQLLLYKDQLPLQNLVEFLKSSVSDWRQQQVYLFGSELFIQQTQKICALQGASRQQIFQEAFLAAPL</sequence>
<dbReference type="InterPro" id="IPR012675">
    <property type="entry name" value="Beta-grasp_dom_sf"/>
</dbReference>
<dbReference type="EMBL" id="JACXLD010000002">
    <property type="protein sequence ID" value="MBD2858183.1"/>
    <property type="molecule type" value="Genomic_DNA"/>
</dbReference>
<evidence type="ECO:0000259" key="2">
    <source>
        <dbReference type="PROSITE" id="PS51384"/>
    </source>
</evidence>
<evidence type="ECO:0000313" key="4">
    <source>
        <dbReference type="Proteomes" id="UP000610558"/>
    </source>
</evidence>
<gene>
    <name evidence="3" type="ORF">IB286_04115</name>
</gene>
<dbReference type="PRINTS" id="PR00410">
    <property type="entry name" value="PHEHYDRXLASE"/>
</dbReference>
<dbReference type="InterPro" id="IPR039261">
    <property type="entry name" value="FNR_nucleotide-bd"/>
</dbReference>
<dbReference type="GO" id="GO:0016491">
    <property type="term" value="F:oxidoreductase activity"/>
    <property type="evidence" value="ECO:0007669"/>
    <property type="project" value="InterPro"/>
</dbReference>
<dbReference type="CDD" id="cd00207">
    <property type="entry name" value="fer2"/>
    <property type="match status" value="1"/>
</dbReference>
<dbReference type="Proteomes" id="UP000610558">
    <property type="component" value="Unassembled WGS sequence"/>
</dbReference>
<dbReference type="Pfam" id="PF00111">
    <property type="entry name" value="Fer2"/>
    <property type="match status" value="1"/>
</dbReference>
<dbReference type="SUPFAM" id="SSF63380">
    <property type="entry name" value="Riboflavin synthase domain-like"/>
    <property type="match status" value="1"/>
</dbReference>
<dbReference type="Gene3D" id="2.40.30.10">
    <property type="entry name" value="Translation factors"/>
    <property type="match status" value="1"/>
</dbReference>
<reference evidence="3" key="1">
    <citation type="submission" date="2020-09" db="EMBL/GenBank/DDBJ databases">
        <authorList>
            <person name="Yoon J.-W."/>
        </authorList>
    </citation>
    <scope>NUCLEOTIDE SEQUENCE</scope>
    <source>
        <strain evidence="3">KMU-158</strain>
    </source>
</reference>
<dbReference type="Pfam" id="PF00970">
    <property type="entry name" value="FAD_binding_6"/>
    <property type="match status" value="1"/>
</dbReference>
<dbReference type="InterPro" id="IPR036010">
    <property type="entry name" value="2Fe-2S_ferredoxin-like_sf"/>
</dbReference>
<protein>
    <submittedName>
        <fullName evidence="3">2Fe-2S iron-sulfur cluster binding domain-containing protein</fullName>
    </submittedName>
</protein>
<dbReference type="InterPro" id="IPR008333">
    <property type="entry name" value="Cbr1-like_FAD-bd_dom"/>
</dbReference>
<dbReference type="PANTHER" id="PTHR47354:SF5">
    <property type="entry name" value="PROTEIN RFBI"/>
    <property type="match status" value="1"/>
</dbReference>
<dbReference type="InterPro" id="IPR050415">
    <property type="entry name" value="MRET"/>
</dbReference>
<dbReference type="GO" id="GO:0051536">
    <property type="term" value="F:iron-sulfur cluster binding"/>
    <property type="evidence" value="ECO:0007669"/>
    <property type="project" value="InterPro"/>
</dbReference>
<comment type="caution">
    <text evidence="3">The sequence shown here is derived from an EMBL/GenBank/DDBJ whole genome shotgun (WGS) entry which is preliminary data.</text>
</comment>
<feature type="domain" description="2Fe-2S ferredoxin-type" evidence="1">
    <location>
        <begin position="2"/>
        <end position="90"/>
    </location>
</feature>
<name>A0A927GVK9_9GAMM</name>
<proteinExistence type="predicted"/>
<keyword evidence="4" id="KW-1185">Reference proteome</keyword>
<organism evidence="3 4">
    <name type="scientific">Spongiibacter pelagi</name>
    <dbReference type="NCBI Taxonomy" id="2760804"/>
    <lineage>
        <taxon>Bacteria</taxon>
        <taxon>Pseudomonadati</taxon>
        <taxon>Pseudomonadota</taxon>
        <taxon>Gammaproteobacteria</taxon>
        <taxon>Cellvibrionales</taxon>
        <taxon>Spongiibacteraceae</taxon>
        <taxon>Spongiibacter</taxon>
    </lineage>
</organism>
<dbReference type="InterPro" id="IPR017927">
    <property type="entry name" value="FAD-bd_FR_type"/>
</dbReference>
<dbReference type="AlphaFoldDB" id="A0A927GVK9"/>
<evidence type="ECO:0000313" key="3">
    <source>
        <dbReference type="EMBL" id="MBD2858183.1"/>
    </source>
</evidence>
<dbReference type="PANTHER" id="PTHR47354">
    <property type="entry name" value="NADH OXIDOREDUCTASE HCR"/>
    <property type="match status" value="1"/>
</dbReference>
<feature type="domain" description="FAD-binding FR-type" evidence="2">
    <location>
        <begin position="91"/>
        <end position="187"/>
    </location>
</feature>
<evidence type="ECO:0000259" key="1">
    <source>
        <dbReference type="PROSITE" id="PS51085"/>
    </source>
</evidence>
<dbReference type="SUPFAM" id="SSF54292">
    <property type="entry name" value="2Fe-2S ferredoxin-like"/>
    <property type="match status" value="1"/>
</dbReference>
<dbReference type="Gene3D" id="3.10.20.30">
    <property type="match status" value="1"/>
</dbReference>
<dbReference type="PROSITE" id="PS51085">
    <property type="entry name" value="2FE2S_FER_2"/>
    <property type="match status" value="1"/>
</dbReference>
<dbReference type="Gene3D" id="3.40.50.80">
    <property type="entry name" value="Nucleotide-binding domain of ferredoxin-NADP reductase (FNR) module"/>
    <property type="match status" value="1"/>
</dbReference>